<comment type="subunit">
    <text evidence="4">Interacts with the cytoplasmic NapA precursor.</text>
</comment>
<protein>
    <recommendedName>
        <fullName evidence="4">Chaperone NapD</fullName>
    </recommendedName>
    <alternativeName>
        <fullName evidence="4">NapA signal peptide-binding chaperone NapD</fullName>
    </alternativeName>
</protein>
<sequence length="115" mass="13033">MNISSVVVKCAPEYVAFVLEQLRASHQCEVYAHDELGRIIIILEGDSTEEESEKLRIIQEIPHILSAEMAMAFSENEFCDEEGKLERVDESLMERLNAEDVDAADIVYNGDLKDK</sequence>
<evidence type="ECO:0000256" key="2">
    <source>
        <dbReference type="ARBA" id="ARBA00022490"/>
    </source>
</evidence>
<organism evidence="5 6">
    <name type="scientific">Sulfuricurvum kujiense (strain ATCC BAA-921 / DSM 16994 / JCM 11577 / YK-1)</name>
    <dbReference type="NCBI Taxonomy" id="709032"/>
    <lineage>
        <taxon>Bacteria</taxon>
        <taxon>Pseudomonadati</taxon>
        <taxon>Campylobacterota</taxon>
        <taxon>Epsilonproteobacteria</taxon>
        <taxon>Campylobacterales</taxon>
        <taxon>Sulfurimonadaceae</taxon>
        <taxon>Sulfuricurvum</taxon>
    </lineage>
</organism>
<dbReference type="KEGG" id="sku:Sulku_0685"/>
<dbReference type="OrthoDB" id="1120071at2"/>
<dbReference type="RefSeq" id="WP_013459548.1">
    <property type="nucleotide sequence ID" value="NC_014762.1"/>
</dbReference>
<dbReference type="GO" id="GO:0051224">
    <property type="term" value="P:negative regulation of protein transport"/>
    <property type="evidence" value="ECO:0007669"/>
    <property type="project" value="UniProtKB-UniRule"/>
</dbReference>
<dbReference type="Proteomes" id="UP000008721">
    <property type="component" value="Chromosome"/>
</dbReference>
<name>E4U147_SULKY</name>
<evidence type="ECO:0000313" key="6">
    <source>
        <dbReference type="Proteomes" id="UP000008721"/>
    </source>
</evidence>
<dbReference type="PANTHER" id="PTHR38603:SF1">
    <property type="entry name" value="CHAPERONE NAPD"/>
    <property type="match status" value="1"/>
</dbReference>
<dbReference type="AlphaFoldDB" id="E4U147"/>
<dbReference type="Pfam" id="PF03927">
    <property type="entry name" value="NapD"/>
    <property type="match status" value="1"/>
</dbReference>
<keyword evidence="3 4" id="KW-0143">Chaperone</keyword>
<comment type="similarity">
    <text evidence="4">Belongs to the NapD family.</text>
</comment>
<dbReference type="InterPro" id="IPR005623">
    <property type="entry name" value="Chaperone_NapD_NO3_reduct"/>
</dbReference>
<dbReference type="HAMAP" id="MF_02200">
    <property type="entry name" value="NapD"/>
    <property type="match status" value="1"/>
</dbReference>
<evidence type="ECO:0000256" key="3">
    <source>
        <dbReference type="ARBA" id="ARBA00023186"/>
    </source>
</evidence>
<keyword evidence="2 4" id="KW-0963">Cytoplasm</keyword>
<dbReference type="eggNOG" id="COG3062">
    <property type="taxonomic scope" value="Bacteria"/>
</dbReference>
<evidence type="ECO:0000313" key="5">
    <source>
        <dbReference type="EMBL" id="ADR33351.1"/>
    </source>
</evidence>
<dbReference type="Gene3D" id="3.30.70.920">
    <property type="match status" value="1"/>
</dbReference>
<dbReference type="PANTHER" id="PTHR38603">
    <property type="entry name" value="CHAPERONE NAPD"/>
    <property type="match status" value="1"/>
</dbReference>
<dbReference type="GO" id="GO:0005737">
    <property type="term" value="C:cytoplasm"/>
    <property type="evidence" value="ECO:0007669"/>
    <property type="project" value="UniProtKB-SubCell"/>
</dbReference>
<dbReference type="STRING" id="709032.Sulku_0685"/>
<dbReference type="EMBL" id="CP002355">
    <property type="protein sequence ID" value="ADR33351.1"/>
    <property type="molecule type" value="Genomic_DNA"/>
</dbReference>
<evidence type="ECO:0000256" key="1">
    <source>
        <dbReference type="ARBA" id="ARBA00004496"/>
    </source>
</evidence>
<dbReference type="HOGENOM" id="CLU_155794_0_0_7"/>
<gene>
    <name evidence="4" type="primary">napD</name>
    <name evidence="5" type="ordered locus">Sulku_0685</name>
</gene>
<accession>E4U147</accession>
<proteinExistence type="inferred from homology"/>
<reference evidence="5 6" key="1">
    <citation type="journal article" date="2012" name="Stand. Genomic Sci.">
        <title>Complete genome sequence of the sulfur compounds oxidizing chemolithoautotroph Sulfuricurvum kujiense type strain (YK-1(T)).</title>
        <authorList>
            <person name="Han C."/>
            <person name="Kotsyurbenko O."/>
            <person name="Chertkov O."/>
            <person name="Held B."/>
            <person name="Lapidus A."/>
            <person name="Nolan M."/>
            <person name="Lucas S."/>
            <person name="Hammon N."/>
            <person name="Deshpande S."/>
            <person name="Cheng J.F."/>
            <person name="Tapia R."/>
            <person name="Goodwin L.A."/>
            <person name="Pitluck S."/>
            <person name="Liolios K."/>
            <person name="Pagani I."/>
            <person name="Ivanova N."/>
            <person name="Mavromatis K."/>
            <person name="Mikhailova N."/>
            <person name="Pati A."/>
            <person name="Chen A."/>
            <person name="Palaniappan K."/>
            <person name="Land M."/>
            <person name="Hauser L."/>
            <person name="Chang Y.J."/>
            <person name="Jeffries C.D."/>
            <person name="Brambilla E.M."/>
            <person name="Rohde M."/>
            <person name="Spring S."/>
            <person name="Sikorski J."/>
            <person name="Goker M."/>
            <person name="Woyke T."/>
            <person name="Bristow J."/>
            <person name="Eisen J.A."/>
            <person name="Markowitz V."/>
            <person name="Hugenholtz P."/>
            <person name="Kyrpides N.C."/>
            <person name="Klenk H.P."/>
            <person name="Detter J.C."/>
        </authorList>
    </citation>
    <scope>NUCLEOTIDE SEQUENCE [LARGE SCALE GENOMIC DNA]</scope>
    <source>
        <strain evidence="6">ATCC BAA-921 / DSM 16994 / JCM 11577 / YK-1</strain>
    </source>
</reference>
<comment type="function">
    <text evidence="4">Chaperone for NapA, the catalytic subunit of the periplasmic nitrate reductase. It binds directly and specifically to the twin-arginine signal peptide of NapA, preventing premature interaction with the Tat translocase and premature export.</text>
</comment>
<dbReference type="GO" id="GO:0005048">
    <property type="term" value="F:signal sequence binding"/>
    <property type="evidence" value="ECO:0007669"/>
    <property type="project" value="UniProtKB-UniRule"/>
</dbReference>
<keyword evidence="6" id="KW-1185">Reference proteome</keyword>
<evidence type="ECO:0000256" key="4">
    <source>
        <dbReference type="HAMAP-Rule" id="MF_02200"/>
    </source>
</evidence>
<comment type="subcellular location">
    <subcellularLocation>
        <location evidence="1 4">Cytoplasm</location>
    </subcellularLocation>
</comment>